<dbReference type="InterPro" id="IPR037045">
    <property type="entry name" value="S8pro/Inhibitor_I9_sf"/>
</dbReference>
<evidence type="ECO:0000259" key="11">
    <source>
        <dbReference type="Pfam" id="PF05922"/>
    </source>
</evidence>
<dbReference type="Proteomes" id="UP001168098">
    <property type="component" value="Unassembled WGS sequence"/>
</dbReference>
<dbReference type="Gene3D" id="2.60.40.2310">
    <property type="match status" value="2"/>
</dbReference>
<dbReference type="CDD" id="cd04852">
    <property type="entry name" value="Peptidases_S8_3"/>
    <property type="match status" value="2"/>
</dbReference>
<dbReference type="Pfam" id="PF05922">
    <property type="entry name" value="Inhibitor_I9"/>
    <property type="match status" value="2"/>
</dbReference>
<feature type="domain" description="Peptidase S8/S53" evidence="10">
    <location>
        <begin position="853"/>
        <end position="1302"/>
    </location>
</feature>
<dbReference type="GO" id="GO:0006508">
    <property type="term" value="P:proteolysis"/>
    <property type="evidence" value="ECO:0007669"/>
    <property type="project" value="UniProtKB-KW"/>
</dbReference>
<comment type="caution">
    <text evidence="13">The sequence shown here is derived from an EMBL/GenBank/DDBJ whole genome shotgun (WGS) entry which is preliminary data.</text>
</comment>
<evidence type="ECO:0008006" key="15">
    <source>
        <dbReference type="Google" id="ProtNLM"/>
    </source>
</evidence>
<proteinExistence type="inferred from homology"/>
<accession>A0AA39DHR9</accession>
<name>A0AA39DHR9_VITRO</name>
<feature type="active site" description="Charge relay system" evidence="7">
    <location>
        <position position="1251"/>
    </location>
</feature>
<evidence type="ECO:0000256" key="7">
    <source>
        <dbReference type="PROSITE-ProRule" id="PRU01240"/>
    </source>
</evidence>
<dbReference type="InterPro" id="IPR015500">
    <property type="entry name" value="Peptidase_S8_subtilisin-rel"/>
</dbReference>
<dbReference type="Pfam" id="PF17766">
    <property type="entry name" value="fn3_6"/>
    <property type="match status" value="2"/>
</dbReference>
<dbReference type="GO" id="GO:0004252">
    <property type="term" value="F:serine-type endopeptidase activity"/>
    <property type="evidence" value="ECO:0007669"/>
    <property type="project" value="UniProtKB-UniRule"/>
</dbReference>
<dbReference type="SUPFAM" id="SSF52743">
    <property type="entry name" value="Subtilisin-like"/>
    <property type="match status" value="2"/>
</dbReference>
<evidence type="ECO:0000256" key="8">
    <source>
        <dbReference type="SAM" id="MobiDB-lite"/>
    </source>
</evidence>
<sequence length="1458" mass="155551">MIKSGGLKAQVYIHVQSTRMCIAYHLMARKNSFLWLLFLSLICTLVCTHSTAAASKDDGRKEYIVYMGAKPAGDFSASAIHTDMLQQVFGSSRASNSLVRSYKRSFNGFVAKLTEEEMQQMKGMDGVVSIFPNEKKQLHTTRSWDFVGFPQKVKRTSVESDIIIGVLDSGIWPESESFDDEGFGPPPSKWIGTCQGFSNFTCNNKIIGAKYYRSSGQFGQEDLQSPRDSEGHGTHTASTAAGGLVNMASLMGFGLGTARGGVPSARIAVYKICWSDGCFHADTLAAFDDAIADGVDIISISVGGKTHRNYFQDPIAIGAFHAMKKRILTSASAGNDGPRLASIKNFSPWSLSVAASTIDRDFFTKVQLGDSNVFEGVSINTFELNDMYPLIYGGDAPNTAAGFSGDRSRFCYPRTLNPNLVKGKIVLCDIETSGVGAFLAGAVGALMADTRSNDSSRSFPLPASHLSARDGSSIANYIKSTSNPTASIFKSTEGSDTLAPYVVSFSSRGPNPASFDLLKPDIAAPGVRILAAWPPISPVSGVKGDNREVLYNIISGTSMSCPHASGAAAYIKSFHPTWSPAAIKSALMTTATPMSAKKNPEAEFAYGAGNIDPVKAIDPGLVYDADEIDYVKFLCGQGYSTRALRLVTGDDSVCSAATNGTVWNLNYPSFALSSLTKESITGMFNRTVTNVGSSVSTYKATVIGAPEGLEIQVEPSILSFTSLMQKLSFVLKVEGKVGDNIVSASLVWDDGVHQEYIVYMGAKPAGDFSASAIHTNMLEQVSGSGRASSSLVRSYKRSFNGFVAKLTEEEMQQMKGMDGVVSVFPNEKKQLHTTRSWDFVGFPRQVKRTSFESDIIIGVLDSGIWPESDSFDDKGFGPPPRKWKGTCQGFSNFTCNNKIIGAKYYKSDGKFSPEDLQSPRDSEGHGTHTASTAAGGLVNMASLMGLGLGTARGGVPSARIAVYKTCWSGFCADADTLAAFDDAIADGVDIISISLGGKTSLNYFEDPNAIGAFHAMKNGILTSTSAGNEGPRLVSVVSVSPWSLSVAASTIDRKFLTEVLLGDRKVYKGISINTFELNGMYPLIYGGDAPNTRAGFRGNTSRFCEINSLNPNLVKGKIVLCAALGTGQAAFLAGAVGTVMADGGPKDTGYIYPLPASHLTAGDGKRIAHYISSTSNPTASILKSIEVSDTLAPYVPSFSSRGPNNITHDLLKPDLTAPGVHILAAWSPIYPISQMSGDNRVAQYNILSGTSMACPHATGAAAYIKSFHPTWSPAAIKSALMTTATPMSARKNPEAEFAYGAGNIDPVRAVHPGLVYDADEIDFVNFLCGEGYSVQTLRKVTGDHSVCSKATNGGVWGLNYPSFALSTSNKESIARTFHRSVTNVGSPMSTYKAIVIGAPKGLKINVKPNILSFTSIGQKLSFVLKVEGRMVEDIVSASLVWDDGLHKVRSPIIVYSVQ</sequence>
<feature type="domain" description="Inhibitor I9" evidence="11">
    <location>
        <begin position="63"/>
        <end position="139"/>
    </location>
</feature>
<dbReference type="PROSITE" id="PS51892">
    <property type="entry name" value="SUBTILASE"/>
    <property type="match status" value="2"/>
</dbReference>
<protein>
    <recommendedName>
        <fullName evidence="15">Cucumisin</fullName>
    </recommendedName>
</protein>
<evidence type="ECO:0000313" key="14">
    <source>
        <dbReference type="Proteomes" id="UP001168098"/>
    </source>
</evidence>
<keyword evidence="3 9" id="KW-0732">Signal</keyword>
<keyword evidence="2 7" id="KW-0645">Protease</keyword>
<gene>
    <name evidence="13" type="ORF">PVL29_016722</name>
</gene>
<feature type="chain" id="PRO_5041449390" description="Cucumisin" evidence="9">
    <location>
        <begin position="49"/>
        <end position="1458"/>
    </location>
</feature>
<dbReference type="Gene3D" id="3.30.70.80">
    <property type="entry name" value="Peptidase S8 propeptide/proteinase inhibitor I9"/>
    <property type="match status" value="1"/>
</dbReference>
<dbReference type="FunFam" id="3.30.70.80:FF:000002">
    <property type="entry name" value="Subtilisin-like protease SBT5.3"/>
    <property type="match status" value="1"/>
</dbReference>
<feature type="domain" description="Subtilisin-like protease fibronectin type-III" evidence="12">
    <location>
        <begin position="1358"/>
        <end position="1454"/>
    </location>
</feature>
<dbReference type="CDD" id="cd02120">
    <property type="entry name" value="PA_subtilisin_like"/>
    <property type="match status" value="1"/>
</dbReference>
<dbReference type="InterPro" id="IPR000209">
    <property type="entry name" value="Peptidase_S8/S53_dom"/>
</dbReference>
<dbReference type="InterPro" id="IPR036852">
    <property type="entry name" value="Peptidase_S8/S53_dom_sf"/>
</dbReference>
<dbReference type="PRINTS" id="PR00723">
    <property type="entry name" value="SUBTILISIN"/>
</dbReference>
<keyword evidence="14" id="KW-1185">Reference proteome</keyword>
<feature type="active site" description="Charge relay system" evidence="7">
    <location>
        <position position="861"/>
    </location>
</feature>
<comment type="similarity">
    <text evidence="1 7">Belongs to the peptidase S8 family.</text>
</comment>
<evidence type="ECO:0000256" key="2">
    <source>
        <dbReference type="ARBA" id="ARBA00022670"/>
    </source>
</evidence>
<dbReference type="PROSITE" id="PS00138">
    <property type="entry name" value="SUBTILASE_SER"/>
    <property type="match status" value="2"/>
</dbReference>
<evidence type="ECO:0000259" key="10">
    <source>
        <dbReference type="Pfam" id="PF00082"/>
    </source>
</evidence>
<evidence type="ECO:0000259" key="12">
    <source>
        <dbReference type="Pfam" id="PF17766"/>
    </source>
</evidence>
<feature type="active site" description="Charge relay system" evidence="7">
    <location>
        <position position="925"/>
    </location>
</feature>
<dbReference type="InterPro" id="IPR023828">
    <property type="entry name" value="Peptidase_S8_Ser-AS"/>
</dbReference>
<dbReference type="EMBL" id="JARBHA010000013">
    <property type="protein sequence ID" value="KAJ9684399.1"/>
    <property type="molecule type" value="Genomic_DNA"/>
</dbReference>
<keyword evidence="4 7" id="KW-0378">Hydrolase</keyword>
<feature type="compositionally biased region" description="Basic and acidic residues" evidence="8">
    <location>
        <begin position="224"/>
        <end position="233"/>
    </location>
</feature>
<evidence type="ECO:0000256" key="6">
    <source>
        <dbReference type="PIRSR" id="PIRSR615500-1"/>
    </source>
</evidence>
<feature type="active site" description="Charge relay system" evidence="6 7">
    <location>
        <position position="558"/>
    </location>
</feature>
<feature type="domain" description="Inhibitor I9" evidence="11">
    <location>
        <begin position="756"/>
        <end position="832"/>
    </location>
</feature>
<evidence type="ECO:0000256" key="5">
    <source>
        <dbReference type="ARBA" id="ARBA00022825"/>
    </source>
</evidence>
<evidence type="ECO:0000313" key="13">
    <source>
        <dbReference type="EMBL" id="KAJ9684399.1"/>
    </source>
</evidence>
<dbReference type="InterPro" id="IPR041469">
    <property type="entry name" value="Subtilisin-like_FN3"/>
</dbReference>
<dbReference type="Gene3D" id="3.40.50.200">
    <property type="entry name" value="Peptidase S8/S53 domain"/>
    <property type="match status" value="2"/>
</dbReference>
<feature type="region of interest" description="Disordered" evidence="8">
    <location>
        <begin position="219"/>
        <end position="238"/>
    </location>
</feature>
<feature type="signal peptide" evidence="9">
    <location>
        <begin position="1"/>
        <end position="48"/>
    </location>
</feature>
<evidence type="ECO:0000256" key="9">
    <source>
        <dbReference type="SAM" id="SignalP"/>
    </source>
</evidence>
<evidence type="ECO:0000256" key="3">
    <source>
        <dbReference type="ARBA" id="ARBA00022729"/>
    </source>
</evidence>
<reference evidence="13 14" key="1">
    <citation type="journal article" date="2023" name="BMC Biotechnol.">
        <title>Vitis rotundifolia cv Carlos genome sequencing.</title>
        <authorList>
            <person name="Huff M."/>
            <person name="Hulse-Kemp A."/>
            <person name="Scheffler B."/>
            <person name="Youngblood R."/>
            <person name="Simpson S."/>
            <person name="Babiker E."/>
            <person name="Staton M."/>
        </authorList>
    </citation>
    <scope>NUCLEOTIDE SEQUENCE [LARGE SCALE GENOMIC DNA]</scope>
    <source>
        <tissue evidence="13">Leaf</tissue>
    </source>
</reference>
<feature type="domain" description="Subtilisin-like protease fibronectin type-III" evidence="12">
    <location>
        <begin position="664"/>
        <end position="754"/>
    </location>
</feature>
<dbReference type="Pfam" id="PF00082">
    <property type="entry name" value="Peptidase_S8"/>
    <property type="match status" value="2"/>
</dbReference>
<feature type="domain" description="Peptidase S8/S53" evidence="10">
    <location>
        <begin position="160"/>
        <end position="609"/>
    </location>
</feature>
<feature type="active site" description="Charge relay system" evidence="6 7">
    <location>
        <position position="168"/>
    </location>
</feature>
<dbReference type="InterPro" id="IPR034197">
    <property type="entry name" value="Peptidases_S8_3"/>
</dbReference>
<dbReference type="InterPro" id="IPR010259">
    <property type="entry name" value="S8pro/Inhibitor_I9"/>
</dbReference>
<keyword evidence="5 7" id="KW-0720">Serine protease</keyword>
<dbReference type="Gene3D" id="3.50.30.30">
    <property type="match status" value="2"/>
</dbReference>
<organism evidence="13 14">
    <name type="scientific">Vitis rotundifolia</name>
    <name type="common">Muscadine grape</name>
    <dbReference type="NCBI Taxonomy" id="103349"/>
    <lineage>
        <taxon>Eukaryota</taxon>
        <taxon>Viridiplantae</taxon>
        <taxon>Streptophyta</taxon>
        <taxon>Embryophyta</taxon>
        <taxon>Tracheophyta</taxon>
        <taxon>Spermatophyta</taxon>
        <taxon>Magnoliopsida</taxon>
        <taxon>eudicotyledons</taxon>
        <taxon>Gunneridae</taxon>
        <taxon>Pentapetalae</taxon>
        <taxon>rosids</taxon>
        <taxon>Vitales</taxon>
        <taxon>Vitaceae</taxon>
        <taxon>Viteae</taxon>
        <taxon>Vitis</taxon>
    </lineage>
</organism>
<dbReference type="PANTHER" id="PTHR10795">
    <property type="entry name" value="PROPROTEIN CONVERTASE SUBTILISIN/KEXIN"/>
    <property type="match status" value="1"/>
</dbReference>
<feature type="active site" description="Charge relay system" evidence="6 7">
    <location>
        <position position="232"/>
    </location>
</feature>
<evidence type="ECO:0000256" key="1">
    <source>
        <dbReference type="ARBA" id="ARBA00011073"/>
    </source>
</evidence>
<dbReference type="FunFam" id="3.40.50.200:FF:000006">
    <property type="entry name" value="Subtilisin-like protease SBT1.5"/>
    <property type="match status" value="2"/>
</dbReference>
<dbReference type="InterPro" id="IPR045051">
    <property type="entry name" value="SBT"/>
</dbReference>
<evidence type="ECO:0000256" key="4">
    <source>
        <dbReference type="ARBA" id="ARBA00022801"/>
    </source>
</evidence>